<dbReference type="OrthoDB" id="3169878at2"/>
<feature type="transmembrane region" description="Helical" evidence="7">
    <location>
        <begin position="370"/>
        <end position="390"/>
    </location>
</feature>
<comment type="similarity">
    <text evidence="2">Belongs to the purine-cytosine permease (2.A.39) family.</text>
</comment>
<comment type="caution">
    <text evidence="8">The sequence shown here is derived from an EMBL/GenBank/DDBJ whole genome shotgun (WGS) entry which is preliminary data.</text>
</comment>
<feature type="transmembrane region" description="Helical" evidence="7">
    <location>
        <begin position="181"/>
        <end position="202"/>
    </location>
</feature>
<evidence type="ECO:0000256" key="3">
    <source>
        <dbReference type="ARBA" id="ARBA00022692"/>
    </source>
</evidence>
<evidence type="ECO:0000256" key="6">
    <source>
        <dbReference type="SAM" id="MobiDB-lite"/>
    </source>
</evidence>
<feature type="transmembrane region" description="Helical" evidence="7">
    <location>
        <begin position="336"/>
        <end position="358"/>
    </location>
</feature>
<feature type="transmembrane region" description="Helical" evidence="7">
    <location>
        <begin position="47"/>
        <end position="67"/>
    </location>
</feature>
<accession>A0A5J5KWM4</accession>
<dbReference type="InterPro" id="IPR001248">
    <property type="entry name" value="Pur-cyt_permease"/>
</dbReference>
<reference evidence="8 9" key="1">
    <citation type="submission" date="2019-05" db="EMBL/GenBank/DDBJ databases">
        <title>Kocuria coralli sp. nov., a novel actinobacterium isolated from coral reef seawater.</title>
        <authorList>
            <person name="Li J."/>
        </authorList>
    </citation>
    <scope>NUCLEOTIDE SEQUENCE [LARGE SCALE GENOMIC DNA]</scope>
    <source>
        <strain evidence="8 9">SCSIO 13007</strain>
    </source>
</reference>
<gene>
    <name evidence="8" type="ORF">FCK90_10875</name>
</gene>
<keyword evidence="9" id="KW-1185">Reference proteome</keyword>
<dbReference type="CDD" id="cd10323">
    <property type="entry name" value="SLC-NCS1sbd"/>
    <property type="match status" value="1"/>
</dbReference>
<dbReference type="PANTHER" id="PTHR30618">
    <property type="entry name" value="NCS1 FAMILY PURINE/PYRIMIDINE TRANSPORTER"/>
    <property type="match status" value="1"/>
</dbReference>
<dbReference type="Gene3D" id="1.10.4160.10">
    <property type="entry name" value="Hydantoin permease"/>
    <property type="match status" value="1"/>
</dbReference>
<keyword evidence="5 7" id="KW-0472">Membrane</keyword>
<dbReference type="Pfam" id="PF02133">
    <property type="entry name" value="Transp_cyt_pur"/>
    <property type="match status" value="1"/>
</dbReference>
<feature type="transmembrane region" description="Helical" evidence="7">
    <location>
        <begin position="222"/>
        <end position="240"/>
    </location>
</feature>
<feature type="transmembrane region" description="Helical" evidence="7">
    <location>
        <begin position="433"/>
        <end position="449"/>
    </location>
</feature>
<feature type="transmembrane region" description="Helical" evidence="7">
    <location>
        <begin position="302"/>
        <end position="324"/>
    </location>
</feature>
<protein>
    <submittedName>
        <fullName evidence="8">Transporter</fullName>
    </submittedName>
</protein>
<name>A0A5J5KWM4_9MICC</name>
<proteinExistence type="inferred from homology"/>
<organism evidence="8 9">
    <name type="scientific">Kocuria coralli</name>
    <dbReference type="NCBI Taxonomy" id="1461025"/>
    <lineage>
        <taxon>Bacteria</taxon>
        <taxon>Bacillati</taxon>
        <taxon>Actinomycetota</taxon>
        <taxon>Actinomycetes</taxon>
        <taxon>Micrococcales</taxon>
        <taxon>Micrococcaceae</taxon>
        <taxon>Kocuria</taxon>
    </lineage>
</organism>
<feature type="transmembrane region" description="Helical" evidence="7">
    <location>
        <begin position="73"/>
        <end position="93"/>
    </location>
</feature>
<feature type="transmembrane region" description="Helical" evidence="7">
    <location>
        <begin position="410"/>
        <end position="427"/>
    </location>
</feature>
<feature type="transmembrane region" description="Helical" evidence="7">
    <location>
        <begin position="261"/>
        <end position="282"/>
    </location>
</feature>
<feature type="transmembrane region" description="Helical" evidence="7">
    <location>
        <begin position="153"/>
        <end position="174"/>
    </location>
</feature>
<keyword evidence="4 7" id="KW-1133">Transmembrane helix</keyword>
<dbReference type="EMBL" id="SZWF01000015">
    <property type="protein sequence ID" value="KAA9393680.1"/>
    <property type="molecule type" value="Genomic_DNA"/>
</dbReference>
<evidence type="ECO:0000256" key="7">
    <source>
        <dbReference type="SAM" id="Phobius"/>
    </source>
</evidence>
<evidence type="ECO:0000313" key="9">
    <source>
        <dbReference type="Proteomes" id="UP000325957"/>
    </source>
</evidence>
<sequence length="473" mass="50824">MSITESVAQEHAPSSGAQAPVPSSPERKAGGETLAPSRHRIMGRWSYLAAWMGGCVSIGTFTVASSLVGTLNLLQTVLAVTIGCLVIAVGLAINGQAGHKYGIPFVVQVRSSFGYAGTKIPGLVRAIPALVWYGFQSWVGAGAINLVTAELFGFDNVVVCFILFQVLQIGLSIYGFTGIKWLENIGVIFILGALIYMFISVINTYGDEIGTDLIDVEGTWGVPFWSATMLFLGIYATMMLNVSDYSREHVKDTGPSLLTTIYSMAILPVTLFMGAIGFMVSGATGTMDPIEVFSNATDNTPLLIITMLFIAFAQVTTNVLNNVVPPTYVFMDVFKIPFKVAVVLIGLLAVATCPWLLVRPESADGLSTFIQIYSAFLGPIFAIMVVDYYAIRRRTLQLAALYDETGPYRGVNPAGVIALVVGAASAFAFAEVGWYVSLVPTGLVYYFLMTKWPACRRFLPVTGETSTANTESA</sequence>
<dbReference type="Proteomes" id="UP000325957">
    <property type="component" value="Unassembled WGS sequence"/>
</dbReference>
<dbReference type="PANTHER" id="PTHR30618:SF0">
    <property type="entry name" value="PURINE-URACIL PERMEASE NCS1"/>
    <property type="match status" value="1"/>
</dbReference>
<evidence type="ECO:0000256" key="1">
    <source>
        <dbReference type="ARBA" id="ARBA00004141"/>
    </source>
</evidence>
<keyword evidence="3 7" id="KW-0812">Transmembrane</keyword>
<feature type="region of interest" description="Disordered" evidence="6">
    <location>
        <begin position="1"/>
        <end position="34"/>
    </location>
</feature>
<comment type="subcellular location">
    <subcellularLocation>
        <location evidence="1">Membrane</location>
        <topology evidence="1">Multi-pass membrane protein</topology>
    </subcellularLocation>
</comment>
<evidence type="ECO:0000313" key="8">
    <source>
        <dbReference type="EMBL" id="KAA9393680.1"/>
    </source>
</evidence>
<dbReference type="AlphaFoldDB" id="A0A5J5KWM4"/>
<dbReference type="GO" id="GO:0015205">
    <property type="term" value="F:nucleobase transmembrane transporter activity"/>
    <property type="evidence" value="ECO:0007669"/>
    <property type="project" value="TreeGrafter"/>
</dbReference>
<dbReference type="RefSeq" id="WP_158034323.1">
    <property type="nucleotide sequence ID" value="NZ_ML708621.1"/>
</dbReference>
<dbReference type="GO" id="GO:0005886">
    <property type="term" value="C:plasma membrane"/>
    <property type="evidence" value="ECO:0007669"/>
    <property type="project" value="TreeGrafter"/>
</dbReference>
<evidence type="ECO:0000256" key="5">
    <source>
        <dbReference type="ARBA" id="ARBA00023136"/>
    </source>
</evidence>
<evidence type="ECO:0000256" key="2">
    <source>
        <dbReference type="ARBA" id="ARBA00008974"/>
    </source>
</evidence>
<evidence type="ECO:0000256" key="4">
    <source>
        <dbReference type="ARBA" id="ARBA00022989"/>
    </source>
</evidence>
<dbReference type="InterPro" id="IPR045225">
    <property type="entry name" value="Uracil/uridine/allantoin_perm"/>
</dbReference>